<dbReference type="EMBL" id="AZGZ01000048">
    <property type="protein sequence ID" value="KZZ86761.1"/>
    <property type="molecule type" value="Genomic_DNA"/>
</dbReference>
<keyword evidence="2" id="KW-0472">Membrane</keyword>
<feature type="region of interest" description="Disordered" evidence="1">
    <location>
        <begin position="210"/>
        <end position="272"/>
    </location>
</feature>
<feature type="compositionally biased region" description="Polar residues" evidence="1">
    <location>
        <begin position="147"/>
        <end position="172"/>
    </location>
</feature>
<gene>
    <name evidence="3" type="ORF">AAP_06231</name>
</gene>
<evidence type="ECO:0000256" key="2">
    <source>
        <dbReference type="SAM" id="Phobius"/>
    </source>
</evidence>
<evidence type="ECO:0000313" key="3">
    <source>
        <dbReference type="EMBL" id="KZZ86761.1"/>
    </source>
</evidence>
<keyword evidence="4" id="KW-1185">Reference proteome</keyword>
<evidence type="ECO:0000256" key="1">
    <source>
        <dbReference type="SAM" id="MobiDB-lite"/>
    </source>
</evidence>
<keyword evidence="2" id="KW-1133">Transmembrane helix</keyword>
<name>A0A167UY43_9EURO</name>
<evidence type="ECO:0000313" key="4">
    <source>
        <dbReference type="Proteomes" id="UP000242877"/>
    </source>
</evidence>
<comment type="caution">
    <text evidence="3">The sequence shown here is derived from an EMBL/GenBank/DDBJ whole genome shotgun (WGS) entry which is preliminary data.</text>
</comment>
<feature type="compositionally biased region" description="Basic and acidic residues" evidence="1">
    <location>
        <begin position="229"/>
        <end position="245"/>
    </location>
</feature>
<sequence length="272" mass="28755">MTSLGKPTTGGHHDVTKGFSNDYGKKGKGRGDKKYLDSVAIAATVTVTVALTFALHHFFSAKGEKGERSRQVYQTLNPAPTQSASIEKFHCRRLSPALFWGTARARAKGKKGQKQGEAAASTISAGTEPKRQGPITHLPSNPPSCAVSETTSIASPKSTPHSPRPESPSQAPISIDNAATTATTASTDDSHQPPSVFSSHIIVRDFAYADTHPLHHGPPPANSSASNRNTDDDKIDGTERGDTEGSRPAPDWNPDAMYDNTLPPTSYGDGSA</sequence>
<feature type="region of interest" description="Disordered" evidence="1">
    <location>
        <begin position="105"/>
        <end position="173"/>
    </location>
</feature>
<feature type="transmembrane region" description="Helical" evidence="2">
    <location>
        <begin position="35"/>
        <end position="59"/>
    </location>
</feature>
<organism evidence="3 4">
    <name type="scientific">Ascosphaera apis ARSEF 7405</name>
    <dbReference type="NCBI Taxonomy" id="392613"/>
    <lineage>
        <taxon>Eukaryota</taxon>
        <taxon>Fungi</taxon>
        <taxon>Dikarya</taxon>
        <taxon>Ascomycota</taxon>
        <taxon>Pezizomycotina</taxon>
        <taxon>Eurotiomycetes</taxon>
        <taxon>Eurotiomycetidae</taxon>
        <taxon>Onygenales</taxon>
        <taxon>Ascosphaeraceae</taxon>
        <taxon>Ascosphaera</taxon>
    </lineage>
</organism>
<protein>
    <submittedName>
        <fullName evidence="3">Uncharacterized protein</fullName>
    </submittedName>
</protein>
<proteinExistence type="predicted"/>
<dbReference type="AlphaFoldDB" id="A0A167UY43"/>
<keyword evidence="2" id="KW-0812">Transmembrane</keyword>
<dbReference type="VEuPathDB" id="FungiDB:AAP_06231"/>
<reference evidence="3 4" key="1">
    <citation type="journal article" date="2016" name="Genome Biol. Evol.">
        <title>Divergent and convergent evolution of fungal pathogenicity.</title>
        <authorList>
            <person name="Shang Y."/>
            <person name="Xiao G."/>
            <person name="Zheng P."/>
            <person name="Cen K."/>
            <person name="Zhan S."/>
            <person name="Wang C."/>
        </authorList>
    </citation>
    <scope>NUCLEOTIDE SEQUENCE [LARGE SCALE GENOMIC DNA]</scope>
    <source>
        <strain evidence="3 4">ARSEF 7405</strain>
    </source>
</reference>
<accession>A0A167UY43</accession>
<feature type="region of interest" description="Disordered" evidence="1">
    <location>
        <begin position="1"/>
        <end position="31"/>
    </location>
</feature>
<dbReference type="Proteomes" id="UP000242877">
    <property type="component" value="Unassembled WGS sequence"/>
</dbReference>